<organism evidence="2 3">
    <name type="scientific">Corynebacterium gottingense</name>
    <dbReference type="NCBI Taxonomy" id="2041036"/>
    <lineage>
        <taxon>Bacteria</taxon>
        <taxon>Bacillati</taxon>
        <taxon>Actinomycetota</taxon>
        <taxon>Actinomycetes</taxon>
        <taxon>Mycobacteriales</taxon>
        <taxon>Corynebacteriaceae</taxon>
        <taxon>Corynebacterium</taxon>
    </lineage>
</organism>
<comment type="caution">
    <text evidence="2">The sequence shown here is derived from an EMBL/GenBank/DDBJ whole genome shotgun (WGS) entry which is preliminary data.</text>
</comment>
<reference evidence="2 3" key="1">
    <citation type="submission" date="2018-10" db="EMBL/GenBank/DDBJ databases">
        <title>Whole genome sequence of Corynebacterium gottingense DSM 130494T.</title>
        <authorList>
            <person name="Bernier A.-M."/>
            <person name="Bernard K."/>
        </authorList>
    </citation>
    <scope>NUCLEOTIDE SEQUENCE [LARGE SCALE GENOMIC DNA]</scope>
    <source>
        <strain evidence="2 3">DSM 103494</strain>
    </source>
</reference>
<dbReference type="EMBL" id="RDRE01000008">
    <property type="protein sequence ID" value="RMD19215.1"/>
    <property type="molecule type" value="Genomic_DNA"/>
</dbReference>
<name>A0ABX9UKA4_9CORY</name>
<dbReference type="Gene3D" id="3.40.630.30">
    <property type="match status" value="1"/>
</dbReference>
<dbReference type="Pfam" id="PF00583">
    <property type="entry name" value="Acetyltransf_1"/>
    <property type="match status" value="1"/>
</dbReference>
<dbReference type="SUPFAM" id="SSF55729">
    <property type="entry name" value="Acyl-CoA N-acyltransferases (Nat)"/>
    <property type="match status" value="1"/>
</dbReference>
<dbReference type="InterPro" id="IPR000182">
    <property type="entry name" value="GNAT_dom"/>
</dbReference>
<dbReference type="InterPro" id="IPR016181">
    <property type="entry name" value="Acyl_CoA_acyltransferase"/>
</dbReference>
<protein>
    <submittedName>
        <fullName evidence="2">N-acetyltransferase</fullName>
    </submittedName>
</protein>
<evidence type="ECO:0000259" key="1">
    <source>
        <dbReference type="PROSITE" id="PS51186"/>
    </source>
</evidence>
<sequence length="392" mass="41844">MAGVRQRGVQGGQRQLGQLVLAPQLFAPRRDAHTPHAAADDAAHDAAAAIVGAYAFSATLAIQDITGMATSGVTASHIAKRLEPSAESAAYLFALTDARAPRPVTDLGYPELFAADLEHVQAWVFVSLPLLEDLTVIEANITLDAAIAPLPGEPIPDEPWRAALSLVDALSTQLERPTRHIWVTHAPGEFTPPAAEEFGYAPAFREDQATFPVEHISALPTPAGDIHVVEGPGFRTNRTGAPGEAEQFGRLLTAASRDYPRGDLRLDTIEWDLQRITDAGARLTDRGGVQLTGIVRAAGEIAGLCEVVRYLSDDPKVCELGLVYVLPEHRGRGLGAGLIRATLEHARDVWEGLETAYCSYPDGSAAAESIMRALSAESASATTAWQKLEETD</sequence>
<accession>A0ABX9UKA4</accession>
<evidence type="ECO:0000313" key="3">
    <source>
        <dbReference type="Proteomes" id="UP000266886"/>
    </source>
</evidence>
<evidence type="ECO:0000313" key="2">
    <source>
        <dbReference type="EMBL" id="RMD19215.1"/>
    </source>
</evidence>
<dbReference type="PROSITE" id="PS51186">
    <property type="entry name" value="GNAT"/>
    <property type="match status" value="1"/>
</dbReference>
<proteinExistence type="predicted"/>
<feature type="domain" description="N-acetyltransferase" evidence="1">
    <location>
        <begin position="235"/>
        <end position="389"/>
    </location>
</feature>
<dbReference type="CDD" id="cd04301">
    <property type="entry name" value="NAT_SF"/>
    <property type="match status" value="1"/>
</dbReference>
<dbReference type="Proteomes" id="UP000266886">
    <property type="component" value="Unassembled WGS sequence"/>
</dbReference>
<keyword evidence="3" id="KW-1185">Reference proteome</keyword>
<gene>
    <name evidence="2" type="ORF">EAW56_06645</name>
</gene>